<dbReference type="EMBL" id="JXNU01000003">
    <property type="protein sequence ID" value="KKF35143.1"/>
    <property type="molecule type" value="Genomic_DNA"/>
</dbReference>
<organism evidence="1 2">
    <name type="scientific">Erwinia tracheiphila</name>
    <dbReference type="NCBI Taxonomy" id="65700"/>
    <lineage>
        <taxon>Bacteria</taxon>
        <taxon>Pseudomonadati</taxon>
        <taxon>Pseudomonadota</taxon>
        <taxon>Gammaproteobacteria</taxon>
        <taxon>Enterobacterales</taxon>
        <taxon>Erwiniaceae</taxon>
        <taxon>Erwinia</taxon>
    </lineage>
</organism>
<evidence type="ECO:0008006" key="3">
    <source>
        <dbReference type="Google" id="ProtNLM"/>
    </source>
</evidence>
<name>A0A0M2KD20_9GAMM</name>
<comment type="caution">
    <text evidence="1">The sequence shown here is derived from an EMBL/GenBank/DDBJ whole genome shotgun (WGS) entry which is preliminary data.</text>
</comment>
<gene>
    <name evidence="1" type="ORF">SY86_06410</name>
</gene>
<dbReference type="AlphaFoldDB" id="A0A0M2KD20"/>
<protein>
    <recommendedName>
        <fullName evidence="3">DUF1493 family protein</fullName>
    </recommendedName>
</protein>
<keyword evidence="2" id="KW-1185">Reference proteome</keyword>
<proteinExistence type="predicted"/>
<dbReference type="PATRIC" id="fig|65700.7.peg.1617"/>
<evidence type="ECO:0000313" key="2">
    <source>
        <dbReference type="Proteomes" id="UP000033924"/>
    </source>
</evidence>
<dbReference type="Proteomes" id="UP000033924">
    <property type="component" value="Unassembled WGS sequence"/>
</dbReference>
<reference evidence="1 2" key="1">
    <citation type="submission" date="2015-01" db="EMBL/GenBank/DDBJ databases">
        <title>Erwinia tracheiphila.</title>
        <authorList>
            <person name="Shapiro L.R."/>
        </authorList>
    </citation>
    <scope>NUCLEOTIDE SEQUENCE [LARGE SCALE GENOMIC DNA]</scope>
    <source>
        <strain evidence="1 2">BuffGH</strain>
    </source>
</reference>
<accession>A0A0M2KD20</accession>
<evidence type="ECO:0000313" key="1">
    <source>
        <dbReference type="EMBL" id="KKF35143.1"/>
    </source>
</evidence>
<dbReference type="InterPro" id="IPR010862">
    <property type="entry name" value="DUF1493"/>
</dbReference>
<sequence length="112" mass="13339">MVTDEEVLEFFRNELSTSLNWKWRPIPLELDMHLQDYCAPDELPYVIEDFGQKFGIDVSAINMNRYCPIIKIPLLKRLTKGREIMRKIISERPPFTLRMFAESARAGRWLYD</sequence>
<dbReference type="RefSeq" id="WP_040465293.1">
    <property type="nucleotide sequence ID" value="NZ_CP089932.1"/>
</dbReference>
<dbReference type="Pfam" id="PF07377">
    <property type="entry name" value="DUF1493"/>
    <property type="match status" value="1"/>
</dbReference>